<keyword evidence="2" id="KW-1185">Reference proteome</keyword>
<evidence type="ECO:0008006" key="3">
    <source>
        <dbReference type="Google" id="ProtNLM"/>
    </source>
</evidence>
<sequence length="98" mass="11325">MKIKLLTTTAVAGLMLAGCNLTLPELPKIEKKNTSTELTKEECEKIIKKRDELNEKGWYGNESRFDRNYALDADYCEKKYSFSVDVKNLDKRMKELAD</sequence>
<dbReference type="RefSeq" id="WP_179975218.1">
    <property type="nucleotide sequence ID" value="NZ_CP049075.1"/>
</dbReference>
<name>A0A7H9CKF7_9BACT</name>
<protein>
    <recommendedName>
        <fullName evidence="3">Lipoprotein</fullName>
    </recommendedName>
</protein>
<dbReference type="AlphaFoldDB" id="A0A7H9CKF7"/>
<reference evidence="1 2" key="1">
    <citation type="submission" date="2020-02" db="EMBL/GenBank/DDBJ databases">
        <title>Complete genome sequence of the novel Campylobacter species Candidatus Campylobacter infans.</title>
        <authorList>
            <person name="Duim B."/>
            <person name="Zomer A."/>
            <person name="van der Graaf L."/>
            <person name="Wagenaar J."/>
        </authorList>
    </citation>
    <scope>NUCLEOTIDE SEQUENCE [LARGE SCALE GENOMIC DNA]</scope>
    <source>
        <strain evidence="1 2">19S00001</strain>
    </source>
</reference>
<organism evidence="1 2">
    <name type="scientific">Candidatus Campylobacter infans</name>
    <dbReference type="NCBI Taxonomy" id="2561898"/>
    <lineage>
        <taxon>Bacteria</taxon>
        <taxon>Pseudomonadati</taxon>
        <taxon>Campylobacterota</taxon>
        <taxon>Epsilonproteobacteria</taxon>
        <taxon>Campylobacterales</taxon>
        <taxon>Campylobacteraceae</taxon>
        <taxon>Campylobacter</taxon>
    </lineage>
</organism>
<evidence type="ECO:0000313" key="1">
    <source>
        <dbReference type="EMBL" id="QLI06141.1"/>
    </source>
</evidence>
<dbReference type="EMBL" id="CP049075">
    <property type="protein sequence ID" value="QLI06141.1"/>
    <property type="molecule type" value="Genomic_DNA"/>
</dbReference>
<proteinExistence type="predicted"/>
<dbReference type="KEGG" id="cinf:CINF_1668"/>
<dbReference type="PROSITE" id="PS51257">
    <property type="entry name" value="PROKAR_LIPOPROTEIN"/>
    <property type="match status" value="1"/>
</dbReference>
<evidence type="ECO:0000313" key="2">
    <source>
        <dbReference type="Proteomes" id="UP000509414"/>
    </source>
</evidence>
<accession>A0A7H9CKF7</accession>
<dbReference type="Proteomes" id="UP000509414">
    <property type="component" value="Chromosome"/>
</dbReference>
<gene>
    <name evidence="1" type="ORF">CINF_1668</name>
</gene>